<dbReference type="PANTHER" id="PTHR42085">
    <property type="entry name" value="F-BOX DOMAIN-CONTAINING PROTEIN"/>
    <property type="match status" value="1"/>
</dbReference>
<evidence type="ECO:0000313" key="2">
    <source>
        <dbReference type="Proteomes" id="UP000825890"/>
    </source>
</evidence>
<organism evidence="1 2">
    <name type="scientific">Cercospora kikuchii</name>
    <dbReference type="NCBI Taxonomy" id="84275"/>
    <lineage>
        <taxon>Eukaryota</taxon>
        <taxon>Fungi</taxon>
        <taxon>Dikarya</taxon>
        <taxon>Ascomycota</taxon>
        <taxon>Pezizomycotina</taxon>
        <taxon>Dothideomycetes</taxon>
        <taxon>Dothideomycetidae</taxon>
        <taxon>Mycosphaerellales</taxon>
        <taxon>Mycosphaerellaceae</taxon>
        <taxon>Cercospora</taxon>
    </lineage>
</organism>
<proteinExistence type="predicted"/>
<reference evidence="1 2" key="1">
    <citation type="submission" date="2021-01" db="EMBL/GenBank/DDBJ databases">
        <title>Cercospora kikuchii MAFF 305040 whole genome shotgun sequence.</title>
        <authorList>
            <person name="Kashiwa T."/>
            <person name="Suzuki T."/>
        </authorList>
    </citation>
    <scope>NUCLEOTIDE SEQUENCE [LARGE SCALE GENOMIC DNA]</scope>
    <source>
        <strain evidence="1 2">MAFF 305040</strain>
    </source>
</reference>
<comment type="caution">
    <text evidence="1">The sequence shown here is derived from an EMBL/GenBank/DDBJ whole genome shotgun (WGS) entry which is preliminary data.</text>
</comment>
<dbReference type="InterPro" id="IPR038883">
    <property type="entry name" value="AN11006-like"/>
</dbReference>
<accession>A0A9P3FML5</accession>
<dbReference type="RefSeq" id="XP_044664214.1">
    <property type="nucleotide sequence ID" value="XM_044808279.1"/>
</dbReference>
<evidence type="ECO:0008006" key="3">
    <source>
        <dbReference type="Google" id="ProtNLM"/>
    </source>
</evidence>
<name>A0A9P3FML5_9PEZI</name>
<evidence type="ECO:0000313" key="1">
    <source>
        <dbReference type="EMBL" id="GIZ49727.1"/>
    </source>
</evidence>
<dbReference type="GeneID" id="68298329"/>
<dbReference type="OrthoDB" id="3629888at2759"/>
<keyword evidence="2" id="KW-1185">Reference proteome</keyword>
<dbReference type="Proteomes" id="UP000825890">
    <property type="component" value="Unassembled WGS sequence"/>
</dbReference>
<dbReference type="EMBL" id="BOLY01000009">
    <property type="protein sequence ID" value="GIZ49727.1"/>
    <property type="molecule type" value="Genomic_DNA"/>
</dbReference>
<dbReference type="AlphaFoldDB" id="A0A9P3FML5"/>
<gene>
    <name evidence="1" type="ORF">CKM354_001275400</name>
</gene>
<protein>
    <recommendedName>
        <fullName evidence="3">F-box domain-containing protein</fullName>
    </recommendedName>
</protein>
<sequence>MSSSRTKTPTFLTLPREIRDLIYEHLFTSNIVHLSLPTRPRNIGLLRTNHQLRLEASKPFYNHTTFYTDVRIASLYNWLQRLPSSSHRDLKNIRRVDFEAKTRNNHGRIKKLRDCREKLEGMGIWLGEEVLKVALRGEGSEEVWGTELPDGWPGSARAKVLDRRDVYEGLEGED</sequence>
<dbReference type="PANTHER" id="PTHR42085:SF1">
    <property type="entry name" value="F-BOX DOMAIN-CONTAINING PROTEIN"/>
    <property type="match status" value="1"/>
</dbReference>